<feature type="region of interest" description="Disordered" evidence="3">
    <location>
        <begin position="858"/>
        <end position="888"/>
    </location>
</feature>
<keyword evidence="2" id="KW-0963">Cytoplasm</keyword>
<dbReference type="PROSITE" id="PS50010">
    <property type="entry name" value="DH_2"/>
    <property type="match status" value="1"/>
</dbReference>
<feature type="compositionally biased region" description="Acidic residues" evidence="3">
    <location>
        <begin position="868"/>
        <end position="881"/>
    </location>
</feature>
<feature type="compositionally biased region" description="Polar residues" evidence="3">
    <location>
        <begin position="76"/>
        <end position="94"/>
    </location>
</feature>
<feature type="compositionally biased region" description="Low complexity" evidence="3">
    <location>
        <begin position="998"/>
        <end position="1013"/>
    </location>
</feature>
<evidence type="ECO:0000259" key="4">
    <source>
        <dbReference type="PROSITE" id="PS50010"/>
    </source>
</evidence>
<feature type="region of interest" description="Disordered" evidence="3">
    <location>
        <begin position="1"/>
        <end position="178"/>
    </location>
</feature>
<accession>A0A0D2MU38</accession>
<feature type="domain" description="DH" evidence="4">
    <location>
        <begin position="283"/>
        <end position="677"/>
    </location>
</feature>
<feature type="compositionally biased region" description="Polar residues" evidence="3">
    <location>
        <begin position="37"/>
        <end position="51"/>
    </location>
</feature>
<reference evidence="6" key="1">
    <citation type="submission" date="2014-04" db="EMBL/GenBank/DDBJ databases">
        <title>Evolutionary Origins and Diversification of the Mycorrhizal Mutualists.</title>
        <authorList>
            <consortium name="DOE Joint Genome Institute"/>
            <consortium name="Mycorrhizal Genomics Consortium"/>
            <person name="Kohler A."/>
            <person name="Kuo A."/>
            <person name="Nagy L.G."/>
            <person name="Floudas D."/>
            <person name="Copeland A."/>
            <person name="Barry K.W."/>
            <person name="Cichocki N."/>
            <person name="Veneault-Fourrey C."/>
            <person name="LaButti K."/>
            <person name="Lindquist E.A."/>
            <person name="Lipzen A."/>
            <person name="Lundell T."/>
            <person name="Morin E."/>
            <person name="Murat C."/>
            <person name="Riley R."/>
            <person name="Ohm R."/>
            <person name="Sun H."/>
            <person name="Tunlid A."/>
            <person name="Henrissat B."/>
            <person name="Grigoriev I.V."/>
            <person name="Hibbett D.S."/>
            <person name="Martin F."/>
        </authorList>
    </citation>
    <scope>NUCLEOTIDE SEQUENCE [LARGE SCALE GENOMIC DNA]</scope>
    <source>
        <strain evidence="6">FD-334 SS-4</strain>
    </source>
</reference>
<proteinExistence type="predicted"/>
<organism evidence="5 6">
    <name type="scientific">Hypholoma sublateritium (strain FD-334 SS-4)</name>
    <dbReference type="NCBI Taxonomy" id="945553"/>
    <lineage>
        <taxon>Eukaryota</taxon>
        <taxon>Fungi</taxon>
        <taxon>Dikarya</taxon>
        <taxon>Basidiomycota</taxon>
        <taxon>Agaricomycotina</taxon>
        <taxon>Agaricomycetes</taxon>
        <taxon>Agaricomycetidae</taxon>
        <taxon>Agaricales</taxon>
        <taxon>Agaricineae</taxon>
        <taxon>Strophariaceae</taxon>
        <taxon>Hypholoma</taxon>
    </lineage>
</organism>
<evidence type="ECO:0000313" key="6">
    <source>
        <dbReference type="Proteomes" id="UP000054270"/>
    </source>
</evidence>
<protein>
    <recommendedName>
        <fullName evidence="4">DH domain-containing protein</fullName>
    </recommendedName>
</protein>
<dbReference type="GO" id="GO:0005085">
    <property type="term" value="F:guanyl-nucleotide exchange factor activity"/>
    <property type="evidence" value="ECO:0007669"/>
    <property type="project" value="InterPro"/>
</dbReference>
<feature type="region of interest" description="Disordered" evidence="3">
    <location>
        <begin position="933"/>
        <end position="1046"/>
    </location>
</feature>
<dbReference type="GO" id="GO:0035025">
    <property type="term" value="P:positive regulation of Rho protein signal transduction"/>
    <property type="evidence" value="ECO:0007669"/>
    <property type="project" value="TreeGrafter"/>
</dbReference>
<dbReference type="InterPro" id="IPR035899">
    <property type="entry name" value="DBL_dom_sf"/>
</dbReference>
<feature type="compositionally biased region" description="Basic and acidic residues" evidence="3">
    <location>
        <begin position="14"/>
        <end position="29"/>
    </location>
</feature>
<feature type="compositionally biased region" description="Polar residues" evidence="3">
    <location>
        <begin position="424"/>
        <end position="437"/>
    </location>
</feature>
<evidence type="ECO:0000256" key="1">
    <source>
        <dbReference type="ARBA" id="ARBA00004496"/>
    </source>
</evidence>
<feature type="compositionally biased region" description="Low complexity" evidence="3">
    <location>
        <begin position="163"/>
        <end position="174"/>
    </location>
</feature>
<feature type="region of interest" description="Disordered" evidence="3">
    <location>
        <begin position="197"/>
        <end position="255"/>
    </location>
</feature>
<feature type="compositionally biased region" description="Low complexity" evidence="3">
    <location>
        <begin position="56"/>
        <end position="74"/>
    </location>
</feature>
<dbReference type="GO" id="GO:0005737">
    <property type="term" value="C:cytoplasm"/>
    <property type="evidence" value="ECO:0007669"/>
    <property type="project" value="UniProtKB-SubCell"/>
</dbReference>
<keyword evidence="6" id="KW-1185">Reference proteome</keyword>
<gene>
    <name evidence="5" type="ORF">HYPSUDRAFT_83849</name>
</gene>
<dbReference type="OMA" id="YEEQYPL"/>
<evidence type="ECO:0000256" key="2">
    <source>
        <dbReference type="ARBA" id="ARBA00022490"/>
    </source>
</evidence>
<feature type="compositionally biased region" description="Polar residues" evidence="3">
    <location>
        <begin position="197"/>
        <end position="229"/>
    </location>
</feature>
<dbReference type="Proteomes" id="UP000054270">
    <property type="component" value="Unassembled WGS sequence"/>
</dbReference>
<evidence type="ECO:0000313" key="5">
    <source>
        <dbReference type="EMBL" id="KJA27523.1"/>
    </source>
</evidence>
<feature type="compositionally biased region" description="Polar residues" evidence="3">
    <location>
        <begin position="357"/>
        <end position="369"/>
    </location>
</feature>
<comment type="subcellular location">
    <subcellularLocation>
        <location evidence="1">Cytoplasm</location>
    </subcellularLocation>
</comment>
<dbReference type="AlphaFoldDB" id="A0A0D2MU38"/>
<feature type="compositionally biased region" description="Acidic residues" evidence="3">
    <location>
        <begin position="381"/>
        <end position="391"/>
    </location>
</feature>
<dbReference type="PANTHER" id="PTHR46006:SF7">
    <property type="entry name" value="DH DOMAIN-CONTAINING PROTEIN"/>
    <property type="match status" value="1"/>
</dbReference>
<evidence type="ECO:0000256" key="3">
    <source>
        <dbReference type="SAM" id="MobiDB-lite"/>
    </source>
</evidence>
<dbReference type="InterPro" id="IPR051480">
    <property type="entry name" value="Endocytic_GEF_Adapter"/>
</dbReference>
<feature type="compositionally biased region" description="Polar residues" evidence="3">
    <location>
        <begin position="237"/>
        <end position="255"/>
    </location>
</feature>
<dbReference type="SMART" id="SM00325">
    <property type="entry name" value="RhoGEF"/>
    <property type="match status" value="1"/>
</dbReference>
<dbReference type="EMBL" id="KN817524">
    <property type="protein sequence ID" value="KJA27523.1"/>
    <property type="molecule type" value="Genomic_DNA"/>
</dbReference>
<feature type="region of interest" description="Disordered" evidence="3">
    <location>
        <begin position="350"/>
        <end position="497"/>
    </location>
</feature>
<dbReference type="STRING" id="945553.A0A0D2MU38"/>
<dbReference type="SUPFAM" id="SSF48065">
    <property type="entry name" value="DBL homology domain (DH-domain)"/>
    <property type="match status" value="1"/>
</dbReference>
<dbReference type="PANTHER" id="PTHR46006">
    <property type="entry name" value="RHO GUANINE NUCLEOTIDE EXCHANGE FACTOR AT 64C, ISOFORM A"/>
    <property type="match status" value="1"/>
</dbReference>
<feature type="compositionally biased region" description="Polar residues" evidence="3">
    <location>
        <begin position="452"/>
        <end position="468"/>
    </location>
</feature>
<name>A0A0D2MU38_HYPSF</name>
<dbReference type="OrthoDB" id="1716625at2759"/>
<sequence length="1046" mass="114290">MKAFFHRLHIGSGAKDKDRDPPTVPKEKFPPLPSWPPQSDSPRPTSTSTIPASFKPLPELVPSQLSSQLSRPLPAIQSSPSPSQGDANSIQSVPTPKAAAVPLQAEESSQESSTNTSESVTRNPRKMNGAGNGPNINTALDVQKKVAFLSPPQTPVDFDRALPSAPAATASSPPNVVPLKTTASRFQAVYGKEPRTSISMGASSSKTDVGGNYPTTSKATSTRTGSPYLQKSFDGPSAQSLRSGTPYSQMSNNTSGSRILSAQSWSEVTEDDLVSNIGSRERTRQEVLFEIISSEERYVQELHKMKDTFIDPLLHPYSLTNASVASTPNLDYEYYRTDSPFESLDDLPPIAARFMSPTPSMNPPLSSASPRPKDTPNIDSDLPETDEEDEAADRAGQLYDSSRRPGTSSTSRNDHPRSPYRLQPTRSTGRVSGTSVPFPSRSHHSLPVAPRNQPSASTHSLGRQSVVEQEQDRDRHRKYSQGQSDSPNKGMLRKLRKSQTTADGILGNAIAPHQLPEDLRICLEVIDSGVFDGHKRLSEALKKRYDDQFPLVRSLADVFVSNSDIFHGYATYVLHLERALEQVDAALSNHSTKKPKKQDTAEWQKVCKVLQKLEENASEKGETGLAITLSKPFQRLLKYPLLFQNLLFHTDPSTFEYESTLQMVAEVENIVRSIEDEKIQKEERDKTRDVFARIEGLDKVRQLALPKPSRVLIEERSCSLGLSPLGTPKPASPPPVVNAKGVRGKASFKRLSDVLQSSGLGGKKDLWFVVFNDVVLQCQRTGTTSLPLVASTNSRTTSLPELQGKAKYATTGRRNSTAKPRNMYKFLKIETWAIGDVLQPREGVVSMEDMDKLRAQALSSQPKIIPLPDDDERDNGDDSDDSDKKSKMSFSYWGADKVTVQKPVLKGRAVVATRRGGGVASYGRESSANAKFGTRLVSDGSTHARPASRRIQSVTPTPRRPPPPSDESPNYARATITRPAWDTSTRSPIPPVTKRSRNTSAASPTTATRTPTGPKSPIASPAPSEDSGVGLYRQMLANDPSLNNSA</sequence>
<dbReference type="InterPro" id="IPR000219">
    <property type="entry name" value="DH_dom"/>
</dbReference>
<dbReference type="Pfam" id="PF00621">
    <property type="entry name" value="RhoGEF"/>
    <property type="match status" value="1"/>
</dbReference>
<feature type="compositionally biased region" description="Low complexity" evidence="3">
    <location>
        <begin position="106"/>
        <end position="119"/>
    </location>
</feature>
<dbReference type="Gene3D" id="1.20.900.10">
    <property type="entry name" value="Dbl homology (DH) domain"/>
    <property type="match status" value="2"/>
</dbReference>